<dbReference type="PROSITE" id="PS50093">
    <property type="entry name" value="PKD"/>
    <property type="match status" value="1"/>
</dbReference>
<organism evidence="3 4">
    <name type="scientific">Actinomyces ruminicola</name>
    <dbReference type="NCBI Taxonomy" id="332524"/>
    <lineage>
        <taxon>Bacteria</taxon>
        <taxon>Bacillati</taxon>
        <taxon>Actinomycetota</taxon>
        <taxon>Actinomycetes</taxon>
        <taxon>Actinomycetales</taxon>
        <taxon>Actinomycetaceae</taxon>
        <taxon>Actinomyces</taxon>
    </lineage>
</organism>
<evidence type="ECO:0000259" key="2">
    <source>
        <dbReference type="PROSITE" id="PS50093"/>
    </source>
</evidence>
<feature type="signal peptide" evidence="1">
    <location>
        <begin position="1"/>
        <end position="28"/>
    </location>
</feature>
<evidence type="ECO:0000313" key="4">
    <source>
        <dbReference type="Proteomes" id="UP000198541"/>
    </source>
</evidence>
<reference evidence="4" key="1">
    <citation type="submission" date="2016-10" db="EMBL/GenBank/DDBJ databases">
        <authorList>
            <person name="Varghese N."/>
            <person name="Submissions S."/>
        </authorList>
    </citation>
    <scope>NUCLEOTIDE SEQUENCE [LARGE SCALE GENOMIC DNA]</scope>
    <source>
        <strain evidence="4">DSM 27982</strain>
    </source>
</reference>
<protein>
    <recommendedName>
        <fullName evidence="2">PKD domain-containing protein</fullName>
    </recommendedName>
</protein>
<dbReference type="InterPro" id="IPR000601">
    <property type="entry name" value="PKD_dom"/>
</dbReference>
<evidence type="ECO:0000256" key="1">
    <source>
        <dbReference type="SAM" id="SignalP"/>
    </source>
</evidence>
<proteinExistence type="predicted"/>
<dbReference type="EMBL" id="FNIM01000004">
    <property type="protein sequence ID" value="SDN46431.1"/>
    <property type="molecule type" value="Genomic_DNA"/>
</dbReference>
<gene>
    <name evidence="3" type="ORF">SAMN05216355_104100</name>
</gene>
<keyword evidence="1" id="KW-0732">Signal</keyword>
<evidence type="ECO:0000313" key="3">
    <source>
        <dbReference type="EMBL" id="SDN46431.1"/>
    </source>
</evidence>
<dbReference type="AlphaFoldDB" id="A0A1H0BLF9"/>
<feature type="chain" id="PRO_5011713254" description="PKD domain-containing protein" evidence="1">
    <location>
        <begin position="29"/>
        <end position="280"/>
    </location>
</feature>
<feature type="domain" description="PKD" evidence="2">
    <location>
        <begin position="187"/>
        <end position="220"/>
    </location>
</feature>
<dbReference type="STRING" id="332524.SAMN04487766_10127"/>
<dbReference type="Proteomes" id="UP000198541">
    <property type="component" value="Unassembled WGS sequence"/>
</dbReference>
<sequence>MKRAAYLRLLTLAAVTLMALTTTPDAFADTHSKHEFSSEAHGSSVTVTGGWSYQVYSSSPGAPATGGHYGGGAFDEQAARTAQLMYLACVGIRSAASGGARNADFDPTDCATHTAPTTTATGTDGGPVAVTVSASQVVTLLADGSGITRQPPGAEVLISKDFIVYTNPDTQVLSTTVAGTEVVIHATPVSYTWDWGDGTTTTTTAPGAPWPNQTVTHRYTHTAQDITTTLTTTWKATFTPTGGTTTPITGTITTTNTTTPYNTVRTLTYLTDQAETTQGH</sequence>
<keyword evidence="4" id="KW-1185">Reference proteome</keyword>
<accession>A0A1H0BLF9</accession>
<name>A0A1H0BLF9_9ACTO</name>